<name>A0A6A6H7N1_VIRVR</name>
<evidence type="ECO:0000313" key="3">
    <source>
        <dbReference type="Proteomes" id="UP000800092"/>
    </source>
</evidence>
<sequence>MFGAGKPGGLPMPSMLTASEVRSKSETLSSSIFDSWNSLRAIVERHEATVRKRWLKRTREQRKKILLTAWPSMSVPHRPDIDAFKKKKNLRAAFMWPYVNVDDLSKPKLFLILLNSRARNQPFLFARADIDACRIGLTSQNLVPGFLNECVMMFTGRTDAATYGELIAWDDHPEAFDWLRSQRGAHPGEGLLILEIQDRLYKFLTECCKEILRDMTDTVLMGSDASPQPEPPSILTSDLGLGSIASSIAEAPYRVSAELNLERLESIIEAKLLSTQDHVWALREDPGYFASVLQEYKDHRQETMLDVNGKKHPLLAIPTQERVFWERVINNSIIAALAEVEIWGVLLDKVLELRRLARKYSTKIDPERDLPEEYAFAFYTLYHHLQRYTKSPIDSLKHGFVASPPVRPHFSRQPQDPGSTIIRIAKRTDLKGEATRDTIIWVFMTLFDEQKLHLAGLSTLMDELERLQGNEPKAKDLISPWVEDKISDLAILSHCRHQVELYQPWAASFEDQMAERKQNIDDDFLRTQGFFEKYFGTGIGPSAVSLGIPDSGKFRYPADKRKTRENIEAMRQAENNLDNFWREIDRKFKNIYASSPRVRAMLSQRTLERTPEWVEPIKPAEAEGLGASFEPLIKPLSELRFGPGDGKENSIGRDYQQPAKVKTKTRGTPSAQPSSIAVVSPRTQPDPQPTYPVDKRAFKVFKTIFYRPSVSFQPGEIAWHDFIHALCSTGFVAEKLYGSVWQFSPKGLDVERSIHFHEPHPSGKIPFLMARRHGRRLNRTYGWHGSMFVLASE</sequence>
<feature type="compositionally biased region" description="Polar residues" evidence="1">
    <location>
        <begin position="666"/>
        <end position="683"/>
    </location>
</feature>
<evidence type="ECO:0000313" key="2">
    <source>
        <dbReference type="EMBL" id="KAF2234002.1"/>
    </source>
</evidence>
<dbReference type="OrthoDB" id="2922289at2759"/>
<dbReference type="Proteomes" id="UP000800092">
    <property type="component" value="Unassembled WGS sequence"/>
</dbReference>
<keyword evidence="3" id="KW-1185">Reference proteome</keyword>
<evidence type="ECO:0000256" key="1">
    <source>
        <dbReference type="SAM" id="MobiDB-lite"/>
    </source>
</evidence>
<feature type="region of interest" description="Disordered" evidence="1">
    <location>
        <begin position="644"/>
        <end position="691"/>
    </location>
</feature>
<protein>
    <submittedName>
        <fullName evidence="2">Uncharacterized protein</fullName>
    </submittedName>
</protein>
<proteinExistence type="predicted"/>
<organism evidence="2 3">
    <name type="scientific">Viridothelium virens</name>
    <name type="common">Speckled blister lichen</name>
    <name type="synonym">Trypethelium virens</name>
    <dbReference type="NCBI Taxonomy" id="1048519"/>
    <lineage>
        <taxon>Eukaryota</taxon>
        <taxon>Fungi</taxon>
        <taxon>Dikarya</taxon>
        <taxon>Ascomycota</taxon>
        <taxon>Pezizomycotina</taxon>
        <taxon>Dothideomycetes</taxon>
        <taxon>Dothideomycetes incertae sedis</taxon>
        <taxon>Trypetheliales</taxon>
        <taxon>Trypetheliaceae</taxon>
        <taxon>Viridothelium</taxon>
    </lineage>
</organism>
<dbReference type="PANTHER" id="PTHR40788:SF2">
    <property type="entry name" value="CLR5 DOMAIN-CONTAINING PROTEIN"/>
    <property type="match status" value="1"/>
</dbReference>
<dbReference type="PANTHER" id="PTHR40788">
    <property type="entry name" value="CLR5 DOMAIN-CONTAINING PROTEIN-RELATED"/>
    <property type="match status" value="1"/>
</dbReference>
<accession>A0A6A6H7N1</accession>
<reference evidence="2" key="1">
    <citation type="journal article" date="2020" name="Stud. Mycol.">
        <title>101 Dothideomycetes genomes: a test case for predicting lifestyles and emergence of pathogens.</title>
        <authorList>
            <person name="Haridas S."/>
            <person name="Albert R."/>
            <person name="Binder M."/>
            <person name="Bloem J."/>
            <person name="Labutti K."/>
            <person name="Salamov A."/>
            <person name="Andreopoulos B."/>
            <person name="Baker S."/>
            <person name="Barry K."/>
            <person name="Bills G."/>
            <person name="Bluhm B."/>
            <person name="Cannon C."/>
            <person name="Castanera R."/>
            <person name="Culley D."/>
            <person name="Daum C."/>
            <person name="Ezra D."/>
            <person name="Gonzalez J."/>
            <person name="Henrissat B."/>
            <person name="Kuo A."/>
            <person name="Liang C."/>
            <person name="Lipzen A."/>
            <person name="Lutzoni F."/>
            <person name="Magnuson J."/>
            <person name="Mondo S."/>
            <person name="Nolan M."/>
            <person name="Ohm R."/>
            <person name="Pangilinan J."/>
            <person name="Park H.-J."/>
            <person name="Ramirez L."/>
            <person name="Alfaro M."/>
            <person name="Sun H."/>
            <person name="Tritt A."/>
            <person name="Yoshinaga Y."/>
            <person name="Zwiers L.-H."/>
            <person name="Turgeon B."/>
            <person name="Goodwin S."/>
            <person name="Spatafora J."/>
            <person name="Crous P."/>
            <person name="Grigoriev I."/>
        </authorList>
    </citation>
    <scope>NUCLEOTIDE SEQUENCE</scope>
    <source>
        <strain evidence="2">Tuck. ex Michener</strain>
    </source>
</reference>
<dbReference type="AlphaFoldDB" id="A0A6A6H7N1"/>
<dbReference type="EMBL" id="ML991802">
    <property type="protein sequence ID" value="KAF2234002.1"/>
    <property type="molecule type" value="Genomic_DNA"/>
</dbReference>
<gene>
    <name evidence="2" type="ORF">EV356DRAFT_447388</name>
</gene>